<dbReference type="PANTHER" id="PTHR30614:SF41">
    <property type="entry name" value="INNER MEMBRANE AMINO-ACID ABC TRANSPORTER PERMEASE PROTEIN YHDY"/>
    <property type="match status" value="1"/>
</dbReference>
<keyword evidence="4" id="KW-1003">Cell membrane</keyword>
<evidence type="ECO:0000313" key="11">
    <source>
        <dbReference type="EMBL" id="SEF03354.1"/>
    </source>
</evidence>
<sequence length="365" mass="40661">MTAMNQSLAIALAPPKLPWVQRAVAWSRSQLFPSVGHSLLTLSVIALLCWCVPAVLNWLVFDATFVGDSAKDCNPNGACWLPITQRWNLFVYGFYPQAEQWRVTLSMVLAGTAFALLFFKRLDRRVLLAYLALLPIVMWWLLKGGAGLPEVSSTKFAGMLVTVFLGTAGMIFALPLGILLALGRRSKLPVIRMLCVLYIELVRSVPVISLLFMASLMIQLFLPPGSVFDILLRVQLVLILFTAAYMAETLRGGLQNLPKGQYEAAMALGFGYWKTMGQIILPQVLKQSIAPLLTQFIGLFKETTLVMIVGVLDIVGIAMSTAVAPEWVEYGHEIYVFLAIYFFVICFALSRYARHLELRMEQSRS</sequence>
<comment type="similarity">
    <text evidence="2">Belongs to the binding-protein-dependent transport system permease family. HisMQ subfamily.</text>
</comment>
<evidence type="ECO:0000256" key="1">
    <source>
        <dbReference type="ARBA" id="ARBA00004429"/>
    </source>
</evidence>
<proteinExistence type="inferred from homology"/>
<feature type="transmembrane region" description="Helical" evidence="9">
    <location>
        <begin position="157"/>
        <end position="182"/>
    </location>
</feature>
<dbReference type="SUPFAM" id="SSF161098">
    <property type="entry name" value="MetI-like"/>
    <property type="match status" value="1"/>
</dbReference>
<keyword evidence="7 9" id="KW-1133">Transmembrane helix</keyword>
<dbReference type="AlphaFoldDB" id="A0A0J6GBF3"/>
<comment type="caution">
    <text evidence="11">The sequence shown here is derived from an EMBL/GenBank/DDBJ whole genome shotgun (WGS) entry which is preliminary data.</text>
</comment>
<protein>
    <submittedName>
        <fullName evidence="11">Amino acid ABC transporter membrane protein 2, PAAT family</fullName>
    </submittedName>
</protein>
<feature type="transmembrane region" description="Helical" evidence="9">
    <location>
        <begin position="230"/>
        <end position="247"/>
    </location>
</feature>
<evidence type="ECO:0000259" key="10">
    <source>
        <dbReference type="PROSITE" id="PS50928"/>
    </source>
</evidence>
<feature type="transmembrane region" description="Helical" evidence="9">
    <location>
        <begin position="101"/>
        <end position="119"/>
    </location>
</feature>
<feature type="domain" description="ABC transmembrane type-1" evidence="10">
    <location>
        <begin position="159"/>
        <end position="353"/>
    </location>
</feature>
<evidence type="ECO:0000256" key="7">
    <source>
        <dbReference type="ARBA" id="ARBA00022989"/>
    </source>
</evidence>
<evidence type="ECO:0000313" key="12">
    <source>
        <dbReference type="Proteomes" id="UP000183613"/>
    </source>
</evidence>
<name>A0A0J6GBF3_PSEDM</name>
<feature type="transmembrane region" description="Helical" evidence="9">
    <location>
        <begin position="194"/>
        <end position="218"/>
    </location>
</feature>
<dbReference type="Proteomes" id="UP000183613">
    <property type="component" value="Unassembled WGS sequence"/>
</dbReference>
<dbReference type="PANTHER" id="PTHR30614">
    <property type="entry name" value="MEMBRANE COMPONENT OF AMINO ACID ABC TRANSPORTER"/>
    <property type="match status" value="1"/>
</dbReference>
<dbReference type="GO" id="GO:0043190">
    <property type="term" value="C:ATP-binding cassette (ABC) transporter complex"/>
    <property type="evidence" value="ECO:0007669"/>
    <property type="project" value="InterPro"/>
</dbReference>
<dbReference type="EMBL" id="FNUD01000002">
    <property type="protein sequence ID" value="SEF03354.1"/>
    <property type="molecule type" value="Genomic_DNA"/>
</dbReference>
<dbReference type="InterPro" id="IPR010065">
    <property type="entry name" value="AA_ABC_transptr_permease_3TM"/>
</dbReference>
<feature type="transmembrane region" description="Helical" evidence="9">
    <location>
        <begin position="126"/>
        <end position="142"/>
    </location>
</feature>
<feature type="transmembrane region" description="Helical" evidence="9">
    <location>
        <begin position="39"/>
        <end position="61"/>
    </location>
</feature>
<keyword evidence="8 9" id="KW-0472">Membrane</keyword>
<dbReference type="GO" id="GO:0006865">
    <property type="term" value="P:amino acid transport"/>
    <property type="evidence" value="ECO:0007669"/>
    <property type="project" value="UniProtKB-KW"/>
</dbReference>
<dbReference type="RefSeq" id="WP_048360940.1">
    <property type="nucleotide sequence ID" value="NZ_FNUD01000002.1"/>
</dbReference>
<gene>
    <name evidence="11" type="ORF">SAMN04489800_3791</name>
</gene>
<dbReference type="CDD" id="cd06261">
    <property type="entry name" value="TM_PBP2"/>
    <property type="match status" value="1"/>
</dbReference>
<keyword evidence="5 9" id="KW-0812">Transmembrane</keyword>
<evidence type="ECO:0000256" key="3">
    <source>
        <dbReference type="ARBA" id="ARBA00022448"/>
    </source>
</evidence>
<evidence type="ECO:0000256" key="8">
    <source>
        <dbReference type="ARBA" id="ARBA00023136"/>
    </source>
</evidence>
<dbReference type="Gene3D" id="1.10.3720.10">
    <property type="entry name" value="MetI-like"/>
    <property type="match status" value="1"/>
</dbReference>
<evidence type="ECO:0000256" key="4">
    <source>
        <dbReference type="ARBA" id="ARBA00022475"/>
    </source>
</evidence>
<dbReference type="InterPro" id="IPR043429">
    <property type="entry name" value="ArtM/GltK/GlnP/TcyL/YhdX-like"/>
</dbReference>
<dbReference type="InterPro" id="IPR000515">
    <property type="entry name" value="MetI-like"/>
</dbReference>
<reference evidence="11" key="1">
    <citation type="submission" date="2016-10" db="EMBL/GenBank/DDBJ databases">
        <authorList>
            <person name="Varghese N."/>
            <person name="Submissions S."/>
        </authorList>
    </citation>
    <scope>NUCLEOTIDE SEQUENCE [LARGE SCALE GENOMIC DNA]</scope>
    <source>
        <strain evidence="11">LMG 25555</strain>
    </source>
</reference>
<keyword evidence="12" id="KW-1185">Reference proteome</keyword>
<evidence type="ECO:0000256" key="5">
    <source>
        <dbReference type="ARBA" id="ARBA00022692"/>
    </source>
</evidence>
<dbReference type="PATRIC" id="fig|882211.3.peg.3272"/>
<evidence type="ECO:0000256" key="6">
    <source>
        <dbReference type="ARBA" id="ARBA00022970"/>
    </source>
</evidence>
<organism evidence="11 12">
    <name type="scientific">Pseudomonas deceptionensis</name>
    <dbReference type="NCBI Taxonomy" id="882211"/>
    <lineage>
        <taxon>Bacteria</taxon>
        <taxon>Pseudomonadati</taxon>
        <taxon>Pseudomonadota</taxon>
        <taxon>Gammaproteobacteria</taxon>
        <taxon>Pseudomonadales</taxon>
        <taxon>Pseudomonadaceae</taxon>
        <taxon>Pseudomonas</taxon>
    </lineage>
</organism>
<dbReference type="NCBIfam" id="TIGR01726">
    <property type="entry name" value="HEQRo_perm_3TM"/>
    <property type="match status" value="1"/>
</dbReference>
<comment type="subcellular location">
    <subcellularLocation>
        <location evidence="1">Cell inner membrane</location>
        <topology evidence="1">Multi-pass membrane protein</topology>
    </subcellularLocation>
    <subcellularLocation>
        <location evidence="9">Cell membrane</location>
        <topology evidence="9">Multi-pass membrane protein</topology>
    </subcellularLocation>
</comment>
<accession>A0A0J6GBF3</accession>
<dbReference type="PROSITE" id="PS50928">
    <property type="entry name" value="ABC_TM1"/>
    <property type="match status" value="1"/>
</dbReference>
<feature type="transmembrane region" description="Helical" evidence="9">
    <location>
        <begin position="305"/>
        <end position="328"/>
    </location>
</feature>
<dbReference type="OrthoDB" id="9814902at2"/>
<dbReference type="GO" id="GO:0022857">
    <property type="term" value="F:transmembrane transporter activity"/>
    <property type="evidence" value="ECO:0007669"/>
    <property type="project" value="InterPro"/>
</dbReference>
<keyword evidence="6" id="KW-0029">Amino-acid transport</keyword>
<dbReference type="Pfam" id="PF00528">
    <property type="entry name" value="BPD_transp_1"/>
    <property type="match status" value="1"/>
</dbReference>
<dbReference type="InterPro" id="IPR035906">
    <property type="entry name" value="MetI-like_sf"/>
</dbReference>
<keyword evidence="3 9" id="KW-0813">Transport</keyword>
<evidence type="ECO:0000256" key="2">
    <source>
        <dbReference type="ARBA" id="ARBA00010072"/>
    </source>
</evidence>
<evidence type="ECO:0000256" key="9">
    <source>
        <dbReference type="RuleBase" id="RU363032"/>
    </source>
</evidence>
<feature type="transmembrane region" description="Helical" evidence="9">
    <location>
        <begin position="334"/>
        <end position="353"/>
    </location>
</feature>